<organism evidence="1 2">
    <name type="scientific">Steinernema glaseri</name>
    <dbReference type="NCBI Taxonomy" id="37863"/>
    <lineage>
        <taxon>Eukaryota</taxon>
        <taxon>Metazoa</taxon>
        <taxon>Ecdysozoa</taxon>
        <taxon>Nematoda</taxon>
        <taxon>Chromadorea</taxon>
        <taxon>Rhabditida</taxon>
        <taxon>Tylenchina</taxon>
        <taxon>Panagrolaimomorpha</taxon>
        <taxon>Strongyloidoidea</taxon>
        <taxon>Steinernematidae</taxon>
        <taxon>Steinernema</taxon>
    </lineage>
</organism>
<dbReference type="Proteomes" id="UP000095287">
    <property type="component" value="Unplaced"/>
</dbReference>
<dbReference type="WBParaSite" id="L893_g21979.t1">
    <property type="protein sequence ID" value="L893_g21979.t1"/>
    <property type="gene ID" value="L893_g21979"/>
</dbReference>
<proteinExistence type="predicted"/>
<name>A0A1I7Z2M0_9BILA</name>
<keyword evidence="1" id="KW-1185">Reference proteome</keyword>
<evidence type="ECO:0000313" key="1">
    <source>
        <dbReference type="Proteomes" id="UP000095287"/>
    </source>
</evidence>
<dbReference type="AlphaFoldDB" id="A0A1I7Z2M0"/>
<accession>A0A1I7Z2M0</accession>
<evidence type="ECO:0000313" key="2">
    <source>
        <dbReference type="WBParaSite" id="L893_g21979.t1"/>
    </source>
</evidence>
<reference evidence="2" key="1">
    <citation type="submission" date="2016-11" db="UniProtKB">
        <authorList>
            <consortium name="WormBaseParasite"/>
        </authorList>
    </citation>
    <scope>IDENTIFICATION</scope>
</reference>
<protein>
    <submittedName>
        <fullName evidence="2">NmrA domain-containing protein</fullName>
    </submittedName>
</protein>
<sequence>MDPELTKIGRNLDELLPAIHGVGLLEIMLWFGDVVQRLLEKPINFFDLRTYSTPTRDAPLVMVQIAEAMKKGLLKGWQHLSFAKTFYTSEAGKAMEAVLDVHAERPPRYFWYRQGSLLWLEVDLSKRITDAEEKWRPLLVPGYNEIRNTYFWYKYVY</sequence>